<dbReference type="InterPro" id="IPR013948">
    <property type="entry name" value="DNA_replication_reg_Sld3_C"/>
</dbReference>
<protein>
    <recommendedName>
        <fullName evidence="2">DNA replication regulator Sld3 C-terminal domain-containing protein</fullName>
    </recommendedName>
</protein>
<keyword evidence="4" id="KW-1185">Reference proteome</keyword>
<dbReference type="PANTHER" id="PTHR28067:SF1">
    <property type="entry name" value="DNA REPLICATION REGULATOR SLD3"/>
    <property type="match status" value="1"/>
</dbReference>
<feature type="region of interest" description="Disordered" evidence="1">
    <location>
        <begin position="428"/>
        <end position="456"/>
    </location>
</feature>
<feature type="domain" description="DNA replication regulator Sld3 C-terminal" evidence="2">
    <location>
        <begin position="258"/>
        <end position="792"/>
    </location>
</feature>
<dbReference type="Proteomes" id="UP001140510">
    <property type="component" value="Unassembled WGS sequence"/>
</dbReference>
<dbReference type="GO" id="GO:0006270">
    <property type="term" value="P:DNA replication initiation"/>
    <property type="evidence" value="ECO:0007669"/>
    <property type="project" value="InterPro"/>
</dbReference>
<evidence type="ECO:0000256" key="1">
    <source>
        <dbReference type="SAM" id="MobiDB-lite"/>
    </source>
</evidence>
<dbReference type="EMBL" id="JAPEVA010000014">
    <property type="protein sequence ID" value="KAJ4408718.1"/>
    <property type="molecule type" value="Genomic_DNA"/>
</dbReference>
<organism evidence="3 4">
    <name type="scientific">Didymella pomorum</name>
    <dbReference type="NCBI Taxonomy" id="749634"/>
    <lineage>
        <taxon>Eukaryota</taxon>
        <taxon>Fungi</taxon>
        <taxon>Dikarya</taxon>
        <taxon>Ascomycota</taxon>
        <taxon>Pezizomycotina</taxon>
        <taxon>Dothideomycetes</taxon>
        <taxon>Pleosporomycetidae</taxon>
        <taxon>Pleosporales</taxon>
        <taxon>Pleosporineae</taxon>
        <taxon>Didymellaceae</taxon>
        <taxon>Didymella</taxon>
    </lineage>
</organism>
<dbReference type="AlphaFoldDB" id="A0A9W8ZI65"/>
<gene>
    <name evidence="3" type="ORF">N0V91_002973</name>
</gene>
<feature type="compositionally biased region" description="Basic and acidic residues" evidence="1">
    <location>
        <begin position="442"/>
        <end position="451"/>
    </location>
</feature>
<feature type="region of interest" description="Disordered" evidence="1">
    <location>
        <begin position="540"/>
        <end position="589"/>
    </location>
</feature>
<dbReference type="OrthoDB" id="5395343at2759"/>
<name>A0A9W8ZI65_9PLEO</name>
<dbReference type="InterPro" id="IPR042511">
    <property type="entry name" value="Sld3"/>
</dbReference>
<feature type="compositionally biased region" description="Basic and acidic residues" evidence="1">
    <location>
        <begin position="556"/>
        <end position="566"/>
    </location>
</feature>
<dbReference type="Pfam" id="PF08639">
    <property type="entry name" value="Sld3_STD"/>
    <property type="match status" value="1"/>
</dbReference>
<dbReference type="PANTHER" id="PTHR28067">
    <property type="entry name" value="DNA REPLICATION REGULATOR SLD3"/>
    <property type="match status" value="1"/>
</dbReference>
<dbReference type="GO" id="GO:0031261">
    <property type="term" value="C:DNA replication preinitiation complex"/>
    <property type="evidence" value="ECO:0007669"/>
    <property type="project" value="TreeGrafter"/>
</dbReference>
<proteinExistence type="predicted"/>
<reference evidence="3" key="1">
    <citation type="submission" date="2022-10" db="EMBL/GenBank/DDBJ databases">
        <title>Tapping the CABI collections for fungal endophytes: first genome assemblies for Collariella, Neodidymelliopsis, Ascochyta clinopodiicola, Didymella pomorum, Didymosphaeria variabile, Neocosmospora piperis and Neocucurbitaria cava.</title>
        <authorList>
            <person name="Hill R."/>
        </authorList>
    </citation>
    <scope>NUCLEOTIDE SEQUENCE</scope>
    <source>
        <strain evidence="3">IMI 355091</strain>
    </source>
</reference>
<comment type="caution">
    <text evidence="3">The sequence shown here is derived from an EMBL/GenBank/DDBJ whole genome shotgun (WGS) entry which is preliminary data.</text>
</comment>
<sequence length="897" mass="99543">MSTYALQTKTMLSYVSDKPVHILGLTATRDESKSELPSKRKRDFLSGLGFSTTSFTIRPYPDSPYAKPASFKPIRIISRSQLLSFLDNAAAEHYPPNGLFTARIDVLEQDETKQEQGGHTSRVLIARHELDRVLYAIERVQTRVYSICKLAPWLKEKEVGELWDPASASVYPILPAILPGQHAGGPWWKHAVVETQLAERPTKRARMSMVRRTAEMAHIKAEFQQELDHVKTPLDQVEISTVPEPAHEGPPHFLTPPEQLDLLVQHYLEAVYTSKTSLAYFAKGPITRIRNAFTSPDEGAPPTYELVTFLRSMLLSPKTSEKKYYEKLPMVIKAIPVGMVSDEEGAAKPSKGKNSKKKIKLSRDGVYPSEDVFIKKWWRSEMANTENAGQETIETRIRRRIGDLRVRETLAQLIVMLEIVALESLATQRGPSEPGPLVNDSQPKEDSQDQPKKRKKKLDDIALQLDLLLDRLSIWHATEEVGILDFDSKAAKQQDSTDSNGKNGSDRLHGFCVEVIVPFYMSRLPEQALAINKKLGGPTIASSKRKAMRPPLTSKKSGDSKEPETKKSRRPLARVATDNTGQTGRKDIPSLARSATDTTLLRQSIKRETSEAPLSAIPFKRSPSRARQSMSQLRHLQGREMDLTATSAAAAAKLKHKARVEDDLKEAIATLKKPNRDLAAGSYMAEIEKRGLGSANRSRKQANPVRKVVKDIQVTATPRVGRRTKIMVEHTPIHYHQHPFIRPPPTNTVPQSDLVIPSSGVRQPSSVVPGTIQRSVTARELAQPGIAETPSKSPTTMSFTSGTARRTIFATPVKSSTRLFDADPHPTSNIFETPVKAVRSSPPTKNNAMPPVVTATPIKAAISHEEIAPMAFATPAKQAEEPSIYDALGWNDDDDFA</sequence>
<evidence type="ECO:0000313" key="3">
    <source>
        <dbReference type="EMBL" id="KAJ4408718.1"/>
    </source>
</evidence>
<dbReference type="Gene3D" id="1.20.58.2130">
    <property type="match status" value="1"/>
</dbReference>
<accession>A0A9W8ZI65</accession>
<evidence type="ECO:0000313" key="4">
    <source>
        <dbReference type="Proteomes" id="UP001140510"/>
    </source>
</evidence>
<evidence type="ECO:0000259" key="2">
    <source>
        <dbReference type="Pfam" id="PF08639"/>
    </source>
</evidence>